<reference evidence="2" key="1">
    <citation type="journal article" date="2019" name="Int. J. Syst. Evol. Microbiol.">
        <title>The Global Catalogue of Microorganisms (GCM) 10K type strain sequencing project: providing services to taxonomists for standard genome sequencing and annotation.</title>
        <authorList>
            <consortium name="The Broad Institute Genomics Platform"/>
            <consortium name="The Broad Institute Genome Sequencing Center for Infectious Disease"/>
            <person name="Wu L."/>
            <person name="Ma J."/>
        </authorList>
    </citation>
    <scope>NUCLEOTIDE SEQUENCE [LARGE SCALE GENOMIC DNA]</scope>
    <source>
        <strain evidence="2">JCM 17441</strain>
    </source>
</reference>
<keyword evidence="2" id="KW-1185">Reference proteome</keyword>
<evidence type="ECO:0000313" key="2">
    <source>
        <dbReference type="Proteomes" id="UP001500620"/>
    </source>
</evidence>
<dbReference type="EMBL" id="BAABAT010000035">
    <property type="protein sequence ID" value="GAA4259336.1"/>
    <property type="molecule type" value="Genomic_DNA"/>
</dbReference>
<dbReference type="RefSeq" id="WP_345136252.1">
    <property type="nucleotide sequence ID" value="NZ_BAABAT010000035.1"/>
</dbReference>
<comment type="caution">
    <text evidence="1">The sequence shown here is derived from an EMBL/GenBank/DDBJ whole genome shotgun (WGS) entry which is preliminary data.</text>
</comment>
<protein>
    <submittedName>
        <fullName evidence="1">Uncharacterized protein</fullName>
    </submittedName>
</protein>
<organism evidence="1 2">
    <name type="scientific">Dactylosporangium darangshiense</name>
    <dbReference type="NCBI Taxonomy" id="579108"/>
    <lineage>
        <taxon>Bacteria</taxon>
        <taxon>Bacillati</taxon>
        <taxon>Actinomycetota</taxon>
        <taxon>Actinomycetes</taxon>
        <taxon>Micromonosporales</taxon>
        <taxon>Micromonosporaceae</taxon>
        <taxon>Dactylosporangium</taxon>
    </lineage>
</organism>
<sequence length="398" mass="43384">MDGTVWRLPGPDRLVAQVTGEVQRGRHVAVVLPAQRAAEPSFVEGLLSAIVHTLRACGEEPRRPRPFEPGLSPLRWLAQCLVFGDELPAVVGDLLDHEDASARTAVLDCTGLDAPPPAAMADLLTRLTLASRPRPAATRPRVVVVGTRDMLPLLGPETADVTFEAVWWWGRLTRWDVACRLAPVVAGEGILRDVRLETIVEVSRWDLDLAQYLVRAWDGDPQTLAATVKDAGPGELAPPMVLSHPAWTARPHGDVAHLWDGGHLELWQNEHCPSPHSLIPTLDQCVWAAQSRVLLPWIESKRQLLVQALVQRFGEPKVNAAAARAADDPTPIEVGQLFYVVRALPTTDAPAWREASRQLKAARNRLAHLQTLPLDDQARLVAACARLGQDVGHGGGSI</sequence>
<gene>
    <name evidence="1" type="ORF">GCM10022255_083540</name>
</gene>
<evidence type="ECO:0000313" key="1">
    <source>
        <dbReference type="EMBL" id="GAA4259336.1"/>
    </source>
</evidence>
<proteinExistence type="predicted"/>
<accession>A0ABP8DLX8</accession>
<name>A0ABP8DLX8_9ACTN</name>
<dbReference type="Proteomes" id="UP001500620">
    <property type="component" value="Unassembled WGS sequence"/>
</dbReference>